<protein>
    <recommendedName>
        <fullName evidence="8">L domain-like protein</fullName>
    </recommendedName>
</protein>
<accession>A0A9N8E4M9</accession>
<dbReference type="InterPro" id="IPR032675">
    <property type="entry name" value="LRR_dom_sf"/>
</dbReference>
<dbReference type="Gene3D" id="3.80.10.10">
    <property type="entry name" value="Ribonuclease Inhibitor"/>
    <property type="match status" value="2"/>
</dbReference>
<evidence type="ECO:0008006" key="8">
    <source>
        <dbReference type="Google" id="ProtNLM"/>
    </source>
</evidence>
<evidence type="ECO:0000256" key="1">
    <source>
        <dbReference type="ARBA" id="ARBA00004236"/>
    </source>
</evidence>
<comment type="subcellular location">
    <subcellularLocation>
        <location evidence="1">Cell membrane</location>
    </subcellularLocation>
</comment>
<evidence type="ECO:0000313" key="6">
    <source>
        <dbReference type="EMBL" id="CAB9513810.1"/>
    </source>
</evidence>
<name>A0A9N8E4M9_9STRA</name>
<evidence type="ECO:0000313" key="7">
    <source>
        <dbReference type="Proteomes" id="UP001153069"/>
    </source>
</evidence>
<evidence type="ECO:0000256" key="4">
    <source>
        <dbReference type="ARBA" id="ARBA00022737"/>
    </source>
</evidence>
<dbReference type="PANTHER" id="PTHR46662:SF104">
    <property type="entry name" value="GPI-ANCHORED ADHESIN-LIKE PROTEIN PGA55-RELATED"/>
    <property type="match status" value="1"/>
</dbReference>
<comment type="caution">
    <text evidence="6">The sequence shown here is derived from an EMBL/GenBank/DDBJ whole genome shotgun (WGS) entry which is preliminary data.</text>
</comment>
<keyword evidence="5" id="KW-1133">Transmembrane helix</keyword>
<dbReference type="SUPFAM" id="SSF52058">
    <property type="entry name" value="L domain-like"/>
    <property type="match status" value="1"/>
</dbReference>
<reference evidence="6" key="1">
    <citation type="submission" date="2020-06" db="EMBL/GenBank/DDBJ databases">
        <authorList>
            <consortium name="Plant Systems Biology data submission"/>
        </authorList>
    </citation>
    <scope>NUCLEOTIDE SEQUENCE</scope>
    <source>
        <strain evidence="6">D6</strain>
    </source>
</reference>
<keyword evidence="3" id="KW-0433">Leucine-rich repeat</keyword>
<keyword evidence="7" id="KW-1185">Reference proteome</keyword>
<keyword evidence="5" id="KW-0472">Membrane</keyword>
<dbReference type="FunFam" id="3.80.10.10:FF:000383">
    <property type="entry name" value="Leucine-rich repeat receptor protein kinase EMS1"/>
    <property type="match status" value="1"/>
</dbReference>
<evidence type="ECO:0000256" key="3">
    <source>
        <dbReference type="ARBA" id="ARBA00022614"/>
    </source>
</evidence>
<organism evidence="6 7">
    <name type="scientific">Seminavis robusta</name>
    <dbReference type="NCBI Taxonomy" id="568900"/>
    <lineage>
        <taxon>Eukaryota</taxon>
        <taxon>Sar</taxon>
        <taxon>Stramenopiles</taxon>
        <taxon>Ochrophyta</taxon>
        <taxon>Bacillariophyta</taxon>
        <taxon>Bacillariophyceae</taxon>
        <taxon>Bacillariophycidae</taxon>
        <taxon>Naviculales</taxon>
        <taxon>Naviculaceae</taxon>
        <taxon>Seminavis</taxon>
    </lineage>
</organism>
<dbReference type="PANTHER" id="PTHR46662">
    <property type="entry name" value="DI-GLUCOSE BINDING PROTEIN WITH LEUCINE-RICH REPEAT DOMAIN-CONTAINING PROTEIN"/>
    <property type="match status" value="1"/>
</dbReference>
<feature type="transmembrane region" description="Helical" evidence="5">
    <location>
        <begin position="88"/>
        <end position="108"/>
    </location>
</feature>
<sequence>MSRQIQNQGLMQLLAGVNSHQNPESSIMWELGNLPSGNSENAQPFGGREGGLVEARAVNDEDPELVLTEARAVEPKSRNHELVPYRPLGVGLLLVAALCTVVGLFVGVKNNGLPSSEEATAMPTVPPTAPPTVFTTRGFILQTVLPDTTVRAAIADHSNDIAFAQPDDQVTYLEDYDQMVNKNPCELPPNVTVPTTATLTHESSFKHLWMYTNQLDGTFPMEISFLQSLRSISAYVNPKLRGSIPTEIGVLTNLEFIALPYCSHTGTLPTELGLLTKIHFLVVSANAFTCSIPSELGLLNASLRTLMLDQNMFTGTSPEELYNITYLRTLYLFTNSLEGTLSTKIGQLTNMWDFQLAHPPNHFSGMIPSEIGKLHILKRFMVFNVGITGTICTEVGLLTNRLRVLELKRNALTGPIPSEIGLLSTATQVFLGDNMLTGTIPTEINGDNLPELFGWDVRGNEGLVINSDSGNVTDFDVFPEEFGGCWVNMTYIDLYCPVITPNTSNHCRDCDCSCAPRDEAAVP</sequence>
<gene>
    <name evidence="6" type="ORF">SEMRO_614_G175760.2</name>
</gene>
<keyword evidence="4" id="KW-0677">Repeat</keyword>
<proteinExistence type="predicted"/>
<dbReference type="AlphaFoldDB" id="A0A9N8E4M9"/>
<evidence type="ECO:0000256" key="5">
    <source>
        <dbReference type="SAM" id="Phobius"/>
    </source>
</evidence>
<dbReference type="Proteomes" id="UP001153069">
    <property type="component" value="Unassembled WGS sequence"/>
</dbReference>
<keyword evidence="5" id="KW-0812">Transmembrane</keyword>
<dbReference type="GO" id="GO:0005886">
    <property type="term" value="C:plasma membrane"/>
    <property type="evidence" value="ECO:0007669"/>
    <property type="project" value="UniProtKB-SubCell"/>
</dbReference>
<keyword evidence="2" id="KW-1003">Cell membrane</keyword>
<dbReference type="EMBL" id="CAICTM010000613">
    <property type="protein sequence ID" value="CAB9513810.1"/>
    <property type="molecule type" value="Genomic_DNA"/>
</dbReference>
<evidence type="ECO:0000256" key="2">
    <source>
        <dbReference type="ARBA" id="ARBA00022475"/>
    </source>
</evidence>
<dbReference type="FunFam" id="3.80.10.10:FF:000041">
    <property type="entry name" value="LRR receptor-like serine/threonine-protein kinase ERECTA"/>
    <property type="match status" value="1"/>
</dbReference>
<dbReference type="OrthoDB" id="45774at2759"/>